<dbReference type="PANTHER" id="PTHR35705">
    <property type="entry name" value="WPP DOMAIN-INTERACTING TAIL-ANCHORED PROTEIN 1"/>
    <property type="match status" value="1"/>
</dbReference>
<dbReference type="SMART" id="SM00184">
    <property type="entry name" value="RING"/>
    <property type="match status" value="1"/>
</dbReference>
<dbReference type="SUPFAM" id="SSF57850">
    <property type="entry name" value="RING/U-box"/>
    <property type="match status" value="1"/>
</dbReference>
<evidence type="ECO:0000256" key="5">
    <source>
        <dbReference type="ARBA" id="ARBA00022771"/>
    </source>
</evidence>
<dbReference type="Proteomes" id="UP001604277">
    <property type="component" value="Unassembled WGS sequence"/>
</dbReference>
<feature type="region of interest" description="Disordered" evidence="10">
    <location>
        <begin position="574"/>
        <end position="639"/>
    </location>
</feature>
<evidence type="ECO:0000313" key="12">
    <source>
        <dbReference type="EMBL" id="KAL2552176.1"/>
    </source>
</evidence>
<dbReference type="Gene3D" id="3.30.40.10">
    <property type="entry name" value="Zinc/RING finger domain, C3HC4 (zinc finger)"/>
    <property type="match status" value="1"/>
</dbReference>
<feature type="domain" description="RING-type" evidence="11">
    <location>
        <begin position="868"/>
        <end position="909"/>
    </location>
</feature>
<organism evidence="12 13">
    <name type="scientific">Forsythia ovata</name>
    <dbReference type="NCBI Taxonomy" id="205694"/>
    <lineage>
        <taxon>Eukaryota</taxon>
        <taxon>Viridiplantae</taxon>
        <taxon>Streptophyta</taxon>
        <taxon>Embryophyta</taxon>
        <taxon>Tracheophyta</taxon>
        <taxon>Spermatophyta</taxon>
        <taxon>Magnoliopsida</taxon>
        <taxon>eudicotyledons</taxon>
        <taxon>Gunneridae</taxon>
        <taxon>Pentapetalae</taxon>
        <taxon>asterids</taxon>
        <taxon>lamiids</taxon>
        <taxon>Lamiales</taxon>
        <taxon>Oleaceae</taxon>
        <taxon>Forsythieae</taxon>
        <taxon>Forsythia</taxon>
    </lineage>
</organism>
<dbReference type="PROSITE" id="PS50089">
    <property type="entry name" value="ZF_RING_2"/>
    <property type="match status" value="1"/>
</dbReference>
<evidence type="ECO:0000256" key="10">
    <source>
        <dbReference type="SAM" id="MobiDB-lite"/>
    </source>
</evidence>
<dbReference type="InterPro" id="IPR001841">
    <property type="entry name" value="Znf_RING"/>
</dbReference>
<feature type="region of interest" description="Disordered" evidence="10">
    <location>
        <begin position="791"/>
        <end position="817"/>
    </location>
</feature>
<comment type="caution">
    <text evidence="12">The sequence shown here is derived from an EMBL/GenBank/DDBJ whole genome shotgun (WGS) entry which is preliminary data.</text>
</comment>
<feature type="compositionally biased region" description="Polar residues" evidence="10">
    <location>
        <begin position="804"/>
        <end position="814"/>
    </location>
</feature>
<dbReference type="Pfam" id="PF26581">
    <property type="entry name" value="WIT1_2_N"/>
    <property type="match status" value="1"/>
</dbReference>
<evidence type="ECO:0000313" key="13">
    <source>
        <dbReference type="Proteomes" id="UP001604277"/>
    </source>
</evidence>
<dbReference type="InterPro" id="IPR013083">
    <property type="entry name" value="Znf_RING/FYVE/PHD"/>
</dbReference>
<evidence type="ECO:0000256" key="8">
    <source>
        <dbReference type="PROSITE-ProRule" id="PRU00175"/>
    </source>
</evidence>
<evidence type="ECO:0000256" key="3">
    <source>
        <dbReference type="ARBA" id="ARBA00022679"/>
    </source>
</evidence>
<evidence type="ECO:0000256" key="1">
    <source>
        <dbReference type="ARBA" id="ARBA00000900"/>
    </source>
</evidence>
<dbReference type="Pfam" id="PF14817">
    <property type="entry name" value="HAUS5"/>
    <property type="match status" value="1"/>
</dbReference>
<keyword evidence="6" id="KW-0833">Ubl conjugation pathway</keyword>
<evidence type="ECO:0000256" key="4">
    <source>
        <dbReference type="ARBA" id="ARBA00022723"/>
    </source>
</evidence>
<reference evidence="13" key="1">
    <citation type="submission" date="2024-07" db="EMBL/GenBank/DDBJ databases">
        <title>Two chromosome-level genome assemblies of Korean endemic species Abeliophyllum distichum and Forsythia ovata (Oleaceae).</title>
        <authorList>
            <person name="Jang H."/>
        </authorList>
    </citation>
    <scope>NUCLEOTIDE SEQUENCE [LARGE SCALE GENOMIC DNA]</scope>
</reference>
<keyword evidence="9" id="KW-0175">Coiled coil</keyword>
<keyword evidence="13" id="KW-1185">Reference proteome</keyword>
<keyword evidence="7" id="KW-0862">Zinc</keyword>
<dbReference type="EMBL" id="JBFOLJ010000002">
    <property type="protein sequence ID" value="KAL2552176.1"/>
    <property type="molecule type" value="Genomic_DNA"/>
</dbReference>
<comment type="catalytic activity">
    <reaction evidence="1">
        <text>S-ubiquitinyl-[E2 ubiquitin-conjugating enzyme]-L-cysteine + [acceptor protein]-L-lysine = [E2 ubiquitin-conjugating enzyme]-L-cysteine + N(6)-ubiquitinyl-[acceptor protein]-L-lysine.</text>
        <dbReference type="EC" id="2.3.2.27"/>
    </reaction>
</comment>
<dbReference type="GO" id="GO:0016567">
    <property type="term" value="P:protein ubiquitination"/>
    <property type="evidence" value="ECO:0007669"/>
    <property type="project" value="UniProtKB-ARBA"/>
</dbReference>
<keyword evidence="4" id="KW-0479">Metal-binding</keyword>
<protein>
    <recommendedName>
        <fullName evidence="2">RING-type E3 ubiquitin transferase</fullName>
        <ecNumber evidence="2">2.3.2.27</ecNumber>
    </recommendedName>
</protein>
<sequence>MGVNADTVKDGSTSIEIVNASEMESESNNIDSLEVISSSGDITQQIRSAAEILTTVELDLACSSEKLVNLDLLVMYLEAREYDFEAFVLDEDSTPEGSDEKALEFDLLSGILDSEVKELGNFLSSLHTELLSSQGVISSFEQFGEAFKGMEEKLNDCEECLKQSFERVTEIQAQSSSFQRILLTSARDENWKDNKEVLSFENGDLLRQNTKIKTQTVEQQRKILRMLERSLARELDLEKKLNEFRQTEEDLNITLQQEVYCMEEEVQVTWERLFEAENAAEILLGISKVLLGQAQILQFKLNGSIQREGELRSKVQDLVEQLKDKDRAFQNSESTRLELVEKVNSLEQQLKDSSDKNEDLSSKIHETENIINQLKEKTYEAEQMSESAEAECNLLREFNVELNKDLCILKSSITSSDERVKELERKLKDSEIKRQHAVAFAEASQEKQIMLDCTIKDMENLIENLKLRVSKAESHTESAEEKCIILSESNTDLSERINFLTGRTEDLEASLHQAEEAKRETAKDIGIRTKFITDLIVQLALERERLHEQVLSLVNGKKIAVKHLREVYEDPTVTTTVNSKGNTKESVLSENDSRNATSAEESNEETTESLATSHETSNKLGDVHTSERKMERADPTSKLATVRDISPNVLYLHFDFGLSNAEPESWGCEYADSLPDRNCSFCREEYDEPMNFVTDLFESRDAHVLDDPIWEFDSGPAEDPGLEFGFGPGLGLDTVPSAFGVQVVGGANLESDSGEFEVNSGFIVNDEDNYDSFGVNDYRINENERFEWEEVNERNQFDDRENLDSNPEEINSGSEDLPDDYILTMEQLVENENAVKFGLPASKSVVENLPSIVLTVDEVRDNNDAVVCAVCKEDVLAGEKMTRMPCFHLYHGDCIFPWLEIRNTCPVCRYELPTDDADYENRRSHRGGDGVADRLADGIQGGRPGDWEAVITEKYHSSQSNPPMYKYDNNAISEASSPDISSPLHHQLYGNGKIGVDSPSRGSENQLLERQKAHVQQFLATEDALNKATEARNMSQLLLKRLHGTGVAVSNHSLTAAGTSQSMSSLRQLELEVWAKEREAAGLRASLSILMSEVQRLNKSCAERKEAENSLRKKWKKIEVFDARRSELETIYNALLGDAASFWSQQPLTAREYASSTIIPACNVVVDLSNGAKDLIDKEVSAFYQTPDNSLYMLPSTPQALLEAMCANGSTGPEAITTAERNAAVLTARAGGRDPSAVPSICRISAALQYPAGLDGLDAGLASVLESMEFCLKLRCSEACVLEDLAKSINLVHVRRDLVDSAHSLLNHVHRARQEYDRTTNYCLNLASEQEKTVIEKWLPELKNAVLNAQKFLEDCKYVRGLLDEWWEQPASTVVDWVTVDGENVAAWQNHVKQLLAFYDQ</sequence>
<name>A0ABD1WR51_9LAMI</name>
<evidence type="ECO:0000256" key="7">
    <source>
        <dbReference type="ARBA" id="ARBA00022833"/>
    </source>
</evidence>
<dbReference type="GO" id="GO:0061630">
    <property type="term" value="F:ubiquitin protein ligase activity"/>
    <property type="evidence" value="ECO:0007669"/>
    <property type="project" value="UniProtKB-EC"/>
</dbReference>
<accession>A0ABD1WR51</accession>
<dbReference type="Pfam" id="PF13639">
    <property type="entry name" value="zf-RING_2"/>
    <property type="match status" value="1"/>
</dbReference>
<dbReference type="EC" id="2.3.2.27" evidence="2"/>
<evidence type="ECO:0000256" key="2">
    <source>
        <dbReference type="ARBA" id="ARBA00012483"/>
    </source>
</evidence>
<dbReference type="GO" id="GO:0008270">
    <property type="term" value="F:zinc ion binding"/>
    <property type="evidence" value="ECO:0007669"/>
    <property type="project" value="UniProtKB-KW"/>
</dbReference>
<dbReference type="InterPro" id="IPR029131">
    <property type="entry name" value="HAUS5"/>
</dbReference>
<evidence type="ECO:0000259" key="11">
    <source>
        <dbReference type="PROSITE" id="PS50089"/>
    </source>
</evidence>
<evidence type="ECO:0000256" key="6">
    <source>
        <dbReference type="ARBA" id="ARBA00022786"/>
    </source>
</evidence>
<gene>
    <name evidence="12" type="ORF">Fot_05795</name>
</gene>
<feature type="compositionally biased region" description="Polar residues" evidence="10">
    <location>
        <begin position="574"/>
        <end position="590"/>
    </location>
</feature>
<feature type="coiled-coil region" evidence="9">
    <location>
        <begin position="329"/>
        <end position="524"/>
    </location>
</feature>
<keyword evidence="5 8" id="KW-0863">Zinc-finger</keyword>
<dbReference type="InterPro" id="IPR058610">
    <property type="entry name" value="WIT1_2_N"/>
</dbReference>
<dbReference type="PANTHER" id="PTHR35705:SF1">
    <property type="entry name" value="WPP DOMAIN-INTERACTING TAIL-ANCHORED PROTEIN 1"/>
    <property type="match status" value="1"/>
</dbReference>
<feature type="compositionally biased region" description="Basic and acidic residues" evidence="10">
    <location>
        <begin position="791"/>
        <end position="803"/>
    </location>
</feature>
<proteinExistence type="predicted"/>
<dbReference type="FunFam" id="3.30.40.10:FF:000127">
    <property type="entry name" value="E3 ubiquitin-protein ligase RNF181"/>
    <property type="match status" value="1"/>
</dbReference>
<feature type="compositionally biased region" description="Basic and acidic residues" evidence="10">
    <location>
        <begin position="621"/>
        <end position="635"/>
    </location>
</feature>
<dbReference type="InterPro" id="IPR039976">
    <property type="entry name" value="WIT1/WIT2"/>
</dbReference>
<evidence type="ECO:0000256" key="9">
    <source>
        <dbReference type="SAM" id="Coils"/>
    </source>
</evidence>
<keyword evidence="3" id="KW-0808">Transferase</keyword>